<reference evidence="3 6" key="2">
    <citation type="journal article" date="2014" name="BMC Genomics">
        <title>An improved genome release (version Mt4.0) for the model legume Medicago truncatula.</title>
        <authorList>
            <person name="Tang H."/>
            <person name="Krishnakumar V."/>
            <person name="Bidwell S."/>
            <person name="Rosen B."/>
            <person name="Chan A."/>
            <person name="Zhou S."/>
            <person name="Gentzbittel L."/>
            <person name="Childs K.L."/>
            <person name="Yandell M."/>
            <person name="Gundlach H."/>
            <person name="Mayer K.F."/>
            <person name="Schwartz D.C."/>
            <person name="Town C.D."/>
        </authorList>
    </citation>
    <scope>GENOME REANNOTATION</scope>
    <source>
        <strain evidence="5 6">cv. Jemalong A17</strain>
    </source>
</reference>
<name>G7KLN5_MEDTR</name>
<keyword evidence="1" id="KW-0812">Transmembrane</keyword>
<dbReference type="Proteomes" id="UP000265566">
    <property type="component" value="Chromosome 6"/>
</dbReference>
<dbReference type="EnsemblPlants" id="AES76514">
    <property type="protein sequence ID" value="AES76514"/>
    <property type="gene ID" value="MTR_6g080650"/>
</dbReference>
<dbReference type="PaxDb" id="3880-AES76514"/>
<reference evidence="3 6" key="1">
    <citation type="journal article" date="2011" name="Nature">
        <title>The Medicago genome provides insight into the evolution of rhizobial symbioses.</title>
        <authorList>
            <person name="Young N.D."/>
            <person name="Debelle F."/>
            <person name="Oldroyd G.E."/>
            <person name="Geurts R."/>
            <person name="Cannon S.B."/>
            <person name="Udvardi M.K."/>
            <person name="Benedito V.A."/>
            <person name="Mayer K.F."/>
            <person name="Gouzy J."/>
            <person name="Schoof H."/>
            <person name="Van de Peer Y."/>
            <person name="Proost S."/>
            <person name="Cook D.R."/>
            <person name="Meyers B.C."/>
            <person name="Spannagl M."/>
            <person name="Cheung F."/>
            <person name="De Mita S."/>
            <person name="Krishnakumar V."/>
            <person name="Gundlach H."/>
            <person name="Zhou S."/>
            <person name="Mudge J."/>
            <person name="Bharti A.K."/>
            <person name="Murray J.D."/>
            <person name="Naoumkina M.A."/>
            <person name="Rosen B."/>
            <person name="Silverstein K.A."/>
            <person name="Tang H."/>
            <person name="Rombauts S."/>
            <person name="Zhao P.X."/>
            <person name="Zhou P."/>
            <person name="Barbe V."/>
            <person name="Bardou P."/>
            <person name="Bechner M."/>
            <person name="Bellec A."/>
            <person name="Berger A."/>
            <person name="Berges H."/>
            <person name="Bidwell S."/>
            <person name="Bisseling T."/>
            <person name="Choisne N."/>
            <person name="Couloux A."/>
            <person name="Denny R."/>
            <person name="Deshpande S."/>
            <person name="Dai X."/>
            <person name="Doyle J.J."/>
            <person name="Dudez A.M."/>
            <person name="Farmer A.D."/>
            <person name="Fouteau S."/>
            <person name="Franken C."/>
            <person name="Gibelin C."/>
            <person name="Gish J."/>
            <person name="Goldstein S."/>
            <person name="Gonzalez A.J."/>
            <person name="Green P.J."/>
            <person name="Hallab A."/>
            <person name="Hartog M."/>
            <person name="Hua A."/>
            <person name="Humphray S.J."/>
            <person name="Jeong D.H."/>
            <person name="Jing Y."/>
            <person name="Jocker A."/>
            <person name="Kenton S.M."/>
            <person name="Kim D.J."/>
            <person name="Klee K."/>
            <person name="Lai H."/>
            <person name="Lang C."/>
            <person name="Lin S."/>
            <person name="Macmil S.L."/>
            <person name="Magdelenat G."/>
            <person name="Matthews L."/>
            <person name="McCorrison J."/>
            <person name="Monaghan E.L."/>
            <person name="Mun J.H."/>
            <person name="Najar F.Z."/>
            <person name="Nicholson C."/>
            <person name="Noirot C."/>
            <person name="O'Bleness M."/>
            <person name="Paule C.R."/>
            <person name="Poulain J."/>
            <person name="Prion F."/>
            <person name="Qin B."/>
            <person name="Qu C."/>
            <person name="Retzel E.F."/>
            <person name="Riddle C."/>
            <person name="Sallet E."/>
            <person name="Samain S."/>
            <person name="Samson N."/>
            <person name="Sanders I."/>
            <person name="Saurat O."/>
            <person name="Scarpelli C."/>
            <person name="Schiex T."/>
            <person name="Segurens B."/>
            <person name="Severin A.J."/>
            <person name="Sherrier D.J."/>
            <person name="Shi R."/>
            <person name="Sims S."/>
            <person name="Singer S.R."/>
            <person name="Sinharoy S."/>
            <person name="Sterck L."/>
            <person name="Viollet A."/>
            <person name="Wang B.B."/>
            <person name="Wang K."/>
            <person name="Wang M."/>
            <person name="Wang X."/>
            <person name="Warfsmann J."/>
            <person name="Weissenbach J."/>
            <person name="White D.D."/>
            <person name="White J.D."/>
            <person name="Wiley G.B."/>
            <person name="Wincker P."/>
            <person name="Xing Y."/>
            <person name="Yang L."/>
            <person name="Yao Z."/>
            <person name="Ying F."/>
            <person name="Zhai J."/>
            <person name="Zhou L."/>
            <person name="Zuber A."/>
            <person name="Denarie J."/>
            <person name="Dixon R.A."/>
            <person name="May G.D."/>
            <person name="Schwartz D.C."/>
            <person name="Rogers J."/>
            <person name="Quetier F."/>
            <person name="Town C.D."/>
            <person name="Roe B.A."/>
        </authorList>
    </citation>
    <scope>NUCLEOTIDE SEQUENCE [LARGE SCALE GENOMIC DNA]</scope>
    <source>
        <strain evidence="3">A17</strain>
        <strain evidence="5 6">cv. Jemalong A17</strain>
    </source>
</reference>
<evidence type="ECO:0000313" key="5">
    <source>
        <dbReference type="EnsemblPlants" id="AES76514"/>
    </source>
</evidence>
<feature type="transmembrane region" description="Helical" evidence="1">
    <location>
        <begin position="63"/>
        <end position="83"/>
    </location>
</feature>
<feature type="transmembrane region" description="Helical" evidence="1">
    <location>
        <begin position="21"/>
        <end position="43"/>
    </location>
</feature>
<dbReference type="STRING" id="3880.G7KLN5"/>
<evidence type="ECO:0000313" key="3">
    <source>
        <dbReference type="EMBL" id="AES76514.1"/>
    </source>
</evidence>
<dbReference type="HOGENOM" id="CLU_053958_0_0_1"/>
<dbReference type="OrthoDB" id="1933168at2759"/>
<reference evidence="7" key="4">
    <citation type="journal article" date="2018" name="Nat. Plants">
        <title>Whole-genome landscape of Medicago truncatula symbiotic genes.</title>
        <authorList>
            <person name="Pecrix Y."/>
            <person name="Staton S.E."/>
            <person name="Sallet E."/>
            <person name="Lelandais-Briere C."/>
            <person name="Moreau S."/>
            <person name="Carrere S."/>
            <person name="Blein T."/>
            <person name="Jardinaud M.F."/>
            <person name="Latrasse D."/>
            <person name="Zouine M."/>
            <person name="Zahm M."/>
            <person name="Kreplak J."/>
            <person name="Mayjonade B."/>
            <person name="Satge C."/>
            <person name="Perez M."/>
            <person name="Cauet S."/>
            <person name="Marande W."/>
            <person name="Chantry-Darmon C."/>
            <person name="Lopez-Roques C."/>
            <person name="Bouchez O."/>
            <person name="Berard A."/>
            <person name="Debelle F."/>
            <person name="Munos S."/>
            <person name="Bendahmane A."/>
            <person name="Berges H."/>
            <person name="Niebel A."/>
            <person name="Buitink J."/>
            <person name="Frugier F."/>
            <person name="Benhamed M."/>
            <person name="Crespi M."/>
            <person name="Gouzy J."/>
            <person name="Gamas P."/>
        </authorList>
    </citation>
    <scope>NUCLEOTIDE SEQUENCE [LARGE SCALE GENOMIC DNA]</scope>
    <source>
        <strain evidence="7">cv. Jemalong A17</strain>
    </source>
</reference>
<dbReference type="Gramene" id="rna37212">
    <property type="protein sequence ID" value="RHN52524.1"/>
    <property type="gene ID" value="gene37212"/>
</dbReference>
<evidence type="ECO:0000313" key="7">
    <source>
        <dbReference type="Proteomes" id="UP000265566"/>
    </source>
</evidence>
<keyword evidence="1" id="KW-0472">Membrane</keyword>
<dbReference type="PANTHER" id="PTHR33098">
    <property type="entry name" value="COTTON FIBER (DUF761)"/>
    <property type="match status" value="1"/>
</dbReference>
<keyword evidence="6" id="KW-1185">Reference proteome</keyword>
<evidence type="ECO:0000259" key="2">
    <source>
        <dbReference type="Pfam" id="PF14364"/>
    </source>
</evidence>
<dbReference type="InterPro" id="IPR025520">
    <property type="entry name" value="DUF4408"/>
</dbReference>
<dbReference type="KEGG" id="mtr:11412675"/>
<keyword evidence="1" id="KW-1133">Transmembrane helix</keyword>
<dbReference type="OMA" id="TLPRVWI"/>
<dbReference type="eggNOG" id="ENOG502SMXN">
    <property type="taxonomic scope" value="Eukaryota"/>
</dbReference>
<dbReference type="InterPro" id="IPR008480">
    <property type="entry name" value="DUF761_pln"/>
</dbReference>
<evidence type="ECO:0000256" key="1">
    <source>
        <dbReference type="SAM" id="Phobius"/>
    </source>
</evidence>
<gene>
    <name evidence="5" type="primary">11412675</name>
    <name evidence="3" type="ordered locus">MTR_6g080650</name>
    <name evidence="4" type="ORF">MtrunA17_Chr6g0481481</name>
</gene>
<dbReference type="Pfam" id="PF05553">
    <property type="entry name" value="DUF761"/>
    <property type="match status" value="1"/>
</dbReference>
<feature type="domain" description="DUF4408" evidence="2">
    <location>
        <begin position="55"/>
        <end position="87"/>
    </location>
</feature>
<organism evidence="3 6">
    <name type="scientific">Medicago truncatula</name>
    <name type="common">Barrel medic</name>
    <name type="synonym">Medicago tribuloides</name>
    <dbReference type="NCBI Taxonomy" id="3880"/>
    <lineage>
        <taxon>Eukaryota</taxon>
        <taxon>Viridiplantae</taxon>
        <taxon>Streptophyta</taxon>
        <taxon>Embryophyta</taxon>
        <taxon>Tracheophyta</taxon>
        <taxon>Spermatophyta</taxon>
        <taxon>Magnoliopsida</taxon>
        <taxon>eudicotyledons</taxon>
        <taxon>Gunneridae</taxon>
        <taxon>Pentapetalae</taxon>
        <taxon>rosids</taxon>
        <taxon>fabids</taxon>
        <taxon>Fabales</taxon>
        <taxon>Fabaceae</taxon>
        <taxon>Papilionoideae</taxon>
        <taxon>50 kb inversion clade</taxon>
        <taxon>NPAAA clade</taxon>
        <taxon>Hologalegina</taxon>
        <taxon>IRL clade</taxon>
        <taxon>Trifolieae</taxon>
        <taxon>Medicago</taxon>
    </lineage>
</organism>
<reference evidence="4" key="5">
    <citation type="journal article" date="2018" name="Nat. Plants">
        <title>Whole-genome landscape of Medicago truncatula symbiotic genes.</title>
        <authorList>
            <person name="Pecrix Y."/>
            <person name="Gamas P."/>
            <person name="Carrere S."/>
        </authorList>
    </citation>
    <scope>NUCLEOTIDE SEQUENCE</scope>
    <source>
        <tissue evidence="4">Leaves</tissue>
    </source>
</reference>
<proteinExistence type="predicted"/>
<dbReference type="Proteomes" id="UP000002051">
    <property type="component" value="Chromosome 6"/>
</dbReference>
<dbReference type="EMBL" id="PSQE01000006">
    <property type="protein sequence ID" value="RHN52524.1"/>
    <property type="molecule type" value="Genomic_DNA"/>
</dbReference>
<dbReference type="Pfam" id="PF14364">
    <property type="entry name" value="DUF4408"/>
    <property type="match status" value="1"/>
</dbReference>
<evidence type="ECO:0000313" key="4">
    <source>
        <dbReference type="EMBL" id="RHN52524.1"/>
    </source>
</evidence>
<accession>G7KLN5</accession>
<dbReference type="EMBL" id="CM001222">
    <property type="protein sequence ID" value="AES76514.1"/>
    <property type="molecule type" value="Genomic_DNA"/>
</dbReference>
<sequence length="331" mass="38200">MDLFRNPSSLKSNRMDQSLGVAKLVLMSIGIISTLILFKVAIIPYTFDLVLSTLPQLWFSIRTWFTIPFLYIIVNFIIITIVFSSNFSHKSNSSITFSDLKQTTTILETTTNPIEQENQTNEPHQEEKVVEEIEEQEQDEKRVVDVKDSELFCDEFITHPSQKKCSKEDYSLTDSDDKVKDFELFFNKFITDPIQEKRCNDYNSPDSGDKGDDDSLEATWKAIMEGQEKTKKPYLKKSDTWTARIVKAEPFRNNGGCGFGSGDDDPVAWAERELKKSETFNDRASLKREKSMSPEELNKRAEAFIKKFNNQMKLQRLESYQRFLKLVNPGA</sequence>
<evidence type="ECO:0000313" key="6">
    <source>
        <dbReference type="Proteomes" id="UP000002051"/>
    </source>
</evidence>
<protein>
    <submittedName>
        <fullName evidence="3">DUF4408 domain protein</fullName>
    </submittedName>
</protein>
<dbReference type="AlphaFoldDB" id="G7KLN5"/>
<reference evidence="5" key="3">
    <citation type="submission" date="2015-04" db="UniProtKB">
        <authorList>
            <consortium name="EnsemblPlants"/>
        </authorList>
    </citation>
    <scope>IDENTIFICATION</scope>
    <source>
        <strain evidence="5">cv. Jemalong A17</strain>
    </source>
</reference>
<dbReference type="PANTHER" id="PTHR33098:SF114">
    <property type="entry name" value="DUF4408 DOMAIN-CONTAINING PROTEIN"/>
    <property type="match status" value="1"/>
</dbReference>